<reference evidence="15 16" key="1">
    <citation type="submission" date="2012-01" db="EMBL/GenBank/DDBJ databases">
        <authorList>
            <person name="Harkins D.M."/>
            <person name="Madupu R."/>
            <person name="Durkin A.S."/>
            <person name="Torralba M."/>
            <person name="Methe B."/>
            <person name="Sutton G.G."/>
            <person name="Nelson K.E."/>
        </authorList>
    </citation>
    <scope>NUCLEOTIDE SEQUENCE [LARGE SCALE GENOMIC DNA]</scope>
    <source>
        <strain evidence="15 16">SK53</strain>
    </source>
</reference>
<comment type="caution">
    <text evidence="15">The sequence shown here is derived from an EMBL/GenBank/DDBJ whole genome shotgun (WGS) entry which is preliminary data.</text>
</comment>
<comment type="similarity">
    <text evidence="2">Belongs to the CpsD/CapB family.</text>
</comment>
<comment type="catalytic activity">
    <reaction evidence="13">
        <text>L-tyrosyl-[protein] + ATP = O-phospho-L-tyrosyl-[protein] + ADP + H(+)</text>
        <dbReference type="Rhea" id="RHEA:10596"/>
        <dbReference type="Rhea" id="RHEA-COMP:10136"/>
        <dbReference type="Rhea" id="RHEA-COMP:20101"/>
        <dbReference type="ChEBI" id="CHEBI:15378"/>
        <dbReference type="ChEBI" id="CHEBI:30616"/>
        <dbReference type="ChEBI" id="CHEBI:46858"/>
        <dbReference type="ChEBI" id="CHEBI:61978"/>
        <dbReference type="ChEBI" id="CHEBI:456216"/>
        <dbReference type="EC" id="2.7.10.2"/>
    </reaction>
</comment>
<proteinExistence type="inferred from homology"/>
<dbReference type="CDD" id="cd05387">
    <property type="entry name" value="BY-kinase"/>
    <property type="match status" value="1"/>
</dbReference>
<dbReference type="InterPro" id="IPR050445">
    <property type="entry name" value="Bact_polysacc_biosynth/exp"/>
</dbReference>
<dbReference type="AlphaFoldDB" id="A0AAD2SVE6"/>
<dbReference type="Pfam" id="PF13614">
    <property type="entry name" value="AAA_31"/>
    <property type="match status" value="1"/>
</dbReference>
<comment type="pathway">
    <text evidence="1">Capsule biogenesis; capsule polysaccharide biosynthesis.</text>
</comment>
<evidence type="ECO:0000256" key="4">
    <source>
        <dbReference type="ARBA" id="ARBA00019200"/>
    </source>
</evidence>
<gene>
    <name evidence="15" type="ORF">HMPREF1044_0888</name>
</gene>
<evidence type="ECO:0000256" key="1">
    <source>
        <dbReference type="ARBA" id="ARBA00005132"/>
    </source>
</evidence>
<keyword evidence="10" id="KW-0829">Tyrosine-protein kinase</keyword>
<evidence type="ECO:0000256" key="7">
    <source>
        <dbReference type="ARBA" id="ARBA00022777"/>
    </source>
</evidence>
<evidence type="ECO:0000313" key="15">
    <source>
        <dbReference type="EMBL" id="EID19045.1"/>
    </source>
</evidence>
<evidence type="ECO:0000256" key="8">
    <source>
        <dbReference type="ARBA" id="ARBA00022840"/>
    </source>
</evidence>
<dbReference type="GO" id="GO:0004715">
    <property type="term" value="F:non-membrane spanning protein tyrosine kinase activity"/>
    <property type="evidence" value="ECO:0007669"/>
    <property type="project" value="UniProtKB-EC"/>
</dbReference>
<evidence type="ECO:0000313" key="16">
    <source>
        <dbReference type="Proteomes" id="UP000005070"/>
    </source>
</evidence>
<evidence type="ECO:0000256" key="9">
    <source>
        <dbReference type="ARBA" id="ARBA00022903"/>
    </source>
</evidence>
<dbReference type="InterPro" id="IPR027417">
    <property type="entry name" value="P-loop_NTPase"/>
</dbReference>
<evidence type="ECO:0000256" key="5">
    <source>
        <dbReference type="ARBA" id="ARBA00022679"/>
    </source>
</evidence>
<keyword evidence="11" id="KW-0270">Exopolysaccharide synthesis</keyword>
<dbReference type="EMBL" id="AICQ01000046">
    <property type="protein sequence ID" value="EID19045.1"/>
    <property type="molecule type" value="Genomic_DNA"/>
</dbReference>
<accession>A0AAD2SVE6</accession>
<organism evidence="15 16">
    <name type="scientific">Streptococcus constellatus subsp. constellatus SK53</name>
    <dbReference type="NCBI Taxonomy" id="1095730"/>
    <lineage>
        <taxon>Bacteria</taxon>
        <taxon>Bacillati</taxon>
        <taxon>Bacillota</taxon>
        <taxon>Bacilli</taxon>
        <taxon>Lactobacillales</taxon>
        <taxon>Streptococcaceae</taxon>
        <taxon>Streptococcus</taxon>
        <taxon>Streptococcus anginosus group</taxon>
    </lineage>
</organism>
<keyword evidence="6" id="KW-0547">Nucleotide-binding</keyword>
<dbReference type="RefSeq" id="WP_006270473.1">
    <property type="nucleotide sequence ID" value="NZ_AICQ01000046.1"/>
</dbReference>
<protein>
    <recommendedName>
        <fullName evidence="4">Tyrosine-protein kinase CpsD</fullName>
        <ecNumber evidence="3">2.7.10.2</ecNumber>
    </recommendedName>
</protein>
<dbReference type="SUPFAM" id="SSF52540">
    <property type="entry name" value="P-loop containing nucleoside triphosphate hydrolases"/>
    <property type="match status" value="1"/>
</dbReference>
<keyword evidence="9" id="KW-0972">Capsule biogenesis/degradation</keyword>
<dbReference type="PANTHER" id="PTHR32309">
    <property type="entry name" value="TYROSINE-PROTEIN KINASE"/>
    <property type="match status" value="1"/>
</dbReference>
<evidence type="ECO:0000256" key="3">
    <source>
        <dbReference type="ARBA" id="ARBA00011903"/>
    </source>
</evidence>
<dbReference type="GO" id="GO:0005886">
    <property type="term" value="C:plasma membrane"/>
    <property type="evidence" value="ECO:0007669"/>
    <property type="project" value="TreeGrafter"/>
</dbReference>
<dbReference type="Proteomes" id="UP000005070">
    <property type="component" value="Unassembled WGS sequence"/>
</dbReference>
<feature type="domain" description="AAA" evidence="14">
    <location>
        <begin position="36"/>
        <end position="165"/>
    </location>
</feature>
<keyword evidence="5" id="KW-0808">Transferase</keyword>
<evidence type="ECO:0000256" key="2">
    <source>
        <dbReference type="ARBA" id="ARBA00007316"/>
    </source>
</evidence>
<evidence type="ECO:0000256" key="13">
    <source>
        <dbReference type="ARBA" id="ARBA00051245"/>
    </source>
</evidence>
<dbReference type="PANTHER" id="PTHR32309:SF13">
    <property type="entry name" value="FERRIC ENTEROBACTIN TRANSPORT PROTEIN FEPE"/>
    <property type="match status" value="1"/>
</dbReference>
<comment type="function">
    <text evidence="12">Involved in the regulation of capsular polysaccharide biosynthesis. Autophosphorylation of CpsD attenuates its activity and reduces the level of encapsulation. May be part of a complex that directs the coordinated polymerization and export to the cell surface of the capsular polysaccharide.</text>
</comment>
<dbReference type="InterPro" id="IPR005702">
    <property type="entry name" value="Wzc-like_C"/>
</dbReference>
<evidence type="ECO:0000256" key="11">
    <source>
        <dbReference type="ARBA" id="ARBA00023169"/>
    </source>
</evidence>
<keyword evidence="7" id="KW-0418">Kinase</keyword>
<evidence type="ECO:0000256" key="12">
    <source>
        <dbReference type="ARBA" id="ARBA00024964"/>
    </source>
</evidence>
<dbReference type="GO" id="GO:0000271">
    <property type="term" value="P:polysaccharide biosynthetic process"/>
    <property type="evidence" value="ECO:0007669"/>
    <property type="project" value="UniProtKB-KW"/>
</dbReference>
<dbReference type="NCBIfam" id="TIGR01007">
    <property type="entry name" value="eps_fam"/>
    <property type="match status" value="1"/>
</dbReference>
<keyword evidence="8" id="KW-0067">ATP-binding</keyword>
<evidence type="ECO:0000256" key="10">
    <source>
        <dbReference type="ARBA" id="ARBA00023137"/>
    </source>
</evidence>
<dbReference type="EC" id="2.7.10.2" evidence="3"/>
<evidence type="ECO:0000259" key="14">
    <source>
        <dbReference type="Pfam" id="PF13614"/>
    </source>
</evidence>
<dbReference type="GeneID" id="93847873"/>
<sequence length="237" mass="25848">MPRLELAKNKEKALKKSEEYYNALRTNIQLSGENIKVIAVTSAQSGEGKSTTSTNLAIAFARSGYNTLLIDADLRNSVMSGVFKTRDKITGLTDYLAGAADLSNGLCDTNVENLFVIEAGQISPNPTALLQSKSFGMMVAILRNHYDYIIIDTPPIGIVIDAAIIAQKCDASALVVESGNVKRKALQKAKEQLEQTGTPFLGVILNKYDTQLEKYGSYGNYGDYGNYGKKKFRSRDA</sequence>
<evidence type="ECO:0000256" key="6">
    <source>
        <dbReference type="ARBA" id="ARBA00022741"/>
    </source>
</evidence>
<name>A0AAD2SVE6_STRCV</name>
<dbReference type="Gene3D" id="3.40.50.300">
    <property type="entry name" value="P-loop containing nucleotide triphosphate hydrolases"/>
    <property type="match status" value="1"/>
</dbReference>
<dbReference type="InterPro" id="IPR025669">
    <property type="entry name" value="AAA_dom"/>
</dbReference>
<dbReference type="GO" id="GO:0005524">
    <property type="term" value="F:ATP binding"/>
    <property type="evidence" value="ECO:0007669"/>
    <property type="project" value="UniProtKB-KW"/>
</dbReference>